<comment type="caution">
    <text evidence="2">The sequence shown here is derived from an EMBL/GenBank/DDBJ whole genome shotgun (WGS) entry which is preliminary data.</text>
</comment>
<dbReference type="InterPro" id="IPR000595">
    <property type="entry name" value="cNMP-bd_dom"/>
</dbReference>
<sequence>MTTADELSRFAPLAGLGRGHLHTLARAGRDVRYPAGHRLISEGGRADRCWLIRSGCVVVDAVVPGRGAVVVQTLGSGDVLGWSWLVPPYRWHFGAVTAEPVAAIEFDSGRLAELADADPKLGYLLTRLLFEALLERLQATRARLLNLYRNPGETRATASLSLAGTGDRR</sequence>
<dbReference type="AlphaFoldDB" id="A0A7X6M2F8"/>
<organism evidence="2 3">
    <name type="scientific">Nocardia veterana</name>
    <dbReference type="NCBI Taxonomy" id="132249"/>
    <lineage>
        <taxon>Bacteria</taxon>
        <taxon>Bacillati</taxon>
        <taxon>Actinomycetota</taxon>
        <taxon>Actinomycetes</taxon>
        <taxon>Mycobacteriales</taxon>
        <taxon>Nocardiaceae</taxon>
        <taxon>Nocardia</taxon>
    </lineage>
</organism>
<evidence type="ECO:0000313" key="3">
    <source>
        <dbReference type="Proteomes" id="UP000523447"/>
    </source>
</evidence>
<gene>
    <name evidence="2" type="ORF">HGA07_23190</name>
</gene>
<dbReference type="Proteomes" id="UP000523447">
    <property type="component" value="Unassembled WGS sequence"/>
</dbReference>
<evidence type="ECO:0000259" key="1">
    <source>
        <dbReference type="PROSITE" id="PS50042"/>
    </source>
</evidence>
<dbReference type="Gene3D" id="2.60.120.10">
    <property type="entry name" value="Jelly Rolls"/>
    <property type="match status" value="1"/>
</dbReference>
<feature type="domain" description="Cyclic nucleotide-binding" evidence="1">
    <location>
        <begin position="12"/>
        <end position="81"/>
    </location>
</feature>
<dbReference type="SUPFAM" id="SSF51206">
    <property type="entry name" value="cAMP-binding domain-like"/>
    <property type="match status" value="1"/>
</dbReference>
<accession>A0A7X6M2F8</accession>
<name>A0A7X6M2F8_9NOCA</name>
<protein>
    <submittedName>
        <fullName evidence="2">Cyclic nucleotide-binding domain-containing protein</fullName>
    </submittedName>
</protein>
<dbReference type="EMBL" id="JAAXPE010000030">
    <property type="protein sequence ID" value="NKY88514.1"/>
    <property type="molecule type" value="Genomic_DNA"/>
</dbReference>
<proteinExistence type="predicted"/>
<dbReference type="CDD" id="cd00038">
    <property type="entry name" value="CAP_ED"/>
    <property type="match status" value="1"/>
</dbReference>
<reference evidence="2 3" key="1">
    <citation type="submission" date="2020-04" db="EMBL/GenBank/DDBJ databases">
        <title>MicrobeNet Type strains.</title>
        <authorList>
            <person name="Nicholson A.C."/>
        </authorList>
    </citation>
    <scope>NUCLEOTIDE SEQUENCE [LARGE SCALE GENOMIC DNA]</scope>
    <source>
        <strain evidence="2 3">DSM 44445</strain>
    </source>
</reference>
<dbReference type="SMART" id="SM00100">
    <property type="entry name" value="cNMP"/>
    <property type="match status" value="1"/>
</dbReference>
<keyword evidence="3" id="KW-1185">Reference proteome</keyword>
<evidence type="ECO:0000313" key="2">
    <source>
        <dbReference type="EMBL" id="NKY88514.1"/>
    </source>
</evidence>
<dbReference type="RefSeq" id="WP_083893400.1">
    <property type="nucleotide sequence ID" value="NZ_CAWPHS010000024.1"/>
</dbReference>
<dbReference type="Pfam" id="PF00027">
    <property type="entry name" value="cNMP_binding"/>
    <property type="match status" value="1"/>
</dbReference>
<dbReference type="PROSITE" id="PS50042">
    <property type="entry name" value="CNMP_BINDING_3"/>
    <property type="match status" value="1"/>
</dbReference>
<dbReference type="InterPro" id="IPR014710">
    <property type="entry name" value="RmlC-like_jellyroll"/>
</dbReference>
<dbReference type="InterPro" id="IPR018490">
    <property type="entry name" value="cNMP-bd_dom_sf"/>
</dbReference>